<protein>
    <submittedName>
        <fullName evidence="1">Uncharacterized protein</fullName>
    </submittedName>
</protein>
<evidence type="ECO:0000313" key="1">
    <source>
        <dbReference type="EMBL" id="RAI73811.1"/>
    </source>
</evidence>
<accession>A0A327NEU7</accession>
<organism evidence="1 2">
    <name type="scientific">Spirosoma telluris</name>
    <dbReference type="NCBI Taxonomy" id="2183553"/>
    <lineage>
        <taxon>Bacteria</taxon>
        <taxon>Pseudomonadati</taxon>
        <taxon>Bacteroidota</taxon>
        <taxon>Cytophagia</taxon>
        <taxon>Cytophagales</taxon>
        <taxon>Cytophagaceae</taxon>
        <taxon>Spirosoma</taxon>
    </lineage>
</organism>
<sequence length="71" mass="8045">MHLIGLVNLFLQKGIEFSSLIDTIDTRTLAGKLILTIFCSLGFADTQNLTMILKKMPDHMAWRFFCIPGNE</sequence>
<dbReference type="EMBL" id="QLII01000001">
    <property type="protein sequence ID" value="RAI73811.1"/>
    <property type="molecule type" value="Genomic_DNA"/>
</dbReference>
<name>A0A327NEU7_9BACT</name>
<reference evidence="1 2" key="1">
    <citation type="submission" date="2018-06" db="EMBL/GenBank/DDBJ databases">
        <title>Spirosoma sp. HMF3257 Genome sequencing and assembly.</title>
        <authorList>
            <person name="Kang H."/>
            <person name="Cha I."/>
            <person name="Kim H."/>
            <person name="Kang J."/>
            <person name="Joh K."/>
        </authorList>
    </citation>
    <scope>NUCLEOTIDE SEQUENCE [LARGE SCALE GENOMIC DNA]</scope>
    <source>
        <strain evidence="1 2">HMF3257</strain>
    </source>
</reference>
<comment type="caution">
    <text evidence="1">The sequence shown here is derived from an EMBL/GenBank/DDBJ whole genome shotgun (WGS) entry which is preliminary data.</text>
</comment>
<gene>
    <name evidence="1" type="ORF">HMF3257_04250</name>
</gene>
<dbReference type="Proteomes" id="UP000249016">
    <property type="component" value="Unassembled WGS sequence"/>
</dbReference>
<evidence type="ECO:0000313" key="2">
    <source>
        <dbReference type="Proteomes" id="UP000249016"/>
    </source>
</evidence>
<proteinExistence type="predicted"/>
<dbReference type="AlphaFoldDB" id="A0A327NEU7"/>
<keyword evidence="2" id="KW-1185">Reference proteome</keyword>